<dbReference type="AlphaFoldDB" id="A0A919N4C0"/>
<feature type="compositionally biased region" description="Basic and acidic residues" evidence="1">
    <location>
        <begin position="76"/>
        <end position="94"/>
    </location>
</feature>
<evidence type="ECO:0000256" key="1">
    <source>
        <dbReference type="SAM" id="MobiDB-lite"/>
    </source>
</evidence>
<organism evidence="2 3">
    <name type="scientific">Actinoplanes siamensis</name>
    <dbReference type="NCBI Taxonomy" id="1223317"/>
    <lineage>
        <taxon>Bacteria</taxon>
        <taxon>Bacillati</taxon>
        <taxon>Actinomycetota</taxon>
        <taxon>Actinomycetes</taxon>
        <taxon>Micromonosporales</taxon>
        <taxon>Micromonosporaceae</taxon>
        <taxon>Actinoplanes</taxon>
    </lineage>
</organism>
<evidence type="ECO:0000313" key="2">
    <source>
        <dbReference type="EMBL" id="GIF04174.1"/>
    </source>
</evidence>
<feature type="region of interest" description="Disordered" evidence="1">
    <location>
        <begin position="75"/>
        <end position="109"/>
    </location>
</feature>
<proteinExistence type="predicted"/>
<dbReference type="Proteomes" id="UP000629619">
    <property type="component" value="Unassembled WGS sequence"/>
</dbReference>
<comment type="caution">
    <text evidence="2">The sequence shown here is derived from an EMBL/GenBank/DDBJ whole genome shotgun (WGS) entry which is preliminary data.</text>
</comment>
<reference evidence="2" key="1">
    <citation type="submission" date="2021-01" db="EMBL/GenBank/DDBJ databases">
        <title>Whole genome shotgun sequence of Actinoplanes siamensis NBRC 109076.</title>
        <authorList>
            <person name="Komaki H."/>
            <person name="Tamura T."/>
        </authorList>
    </citation>
    <scope>NUCLEOTIDE SEQUENCE</scope>
    <source>
        <strain evidence="2">NBRC 109076</strain>
    </source>
</reference>
<name>A0A919N4C0_9ACTN</name>
<accession>A0A919N4C0</accession>
<feature type="region of interest" description="Disordered" evidence="1">
    <location>
        <begin position="1"/>
        <end position="35"/>
    </location>
</feature>
<evidence type="ECO:0000313" key="3">
    <source>
        <dbReference type="Proteomes" id="UP000629619"/>
    </source>
</evidence>
<sequence>MPAVRFPPSSQGVRHAVRRASGDAPSAPGEGVGHEVKNARMVMVNATATTTDRARRCRGRRNRLGEAVVDFGALDNDSKGRDPAERSEAIEHSRAQAARGSCDCSASSR</sequence>
<dbReference type="EMBL" id="BOMW01000016">
    <property type="protein sequence ID" value="GIF04174.1"/>
    <property type="molecule type" value="Genomic_DNA"/>
</dbReference>
<keyword evidence="3" id="KW-1185">Reference proteome</keyword>
<protein>
    <submittedName>
        <fullName evidence="2">Uncharacterized protein</fullName>
    </submittedName>
</protein>
<gene>
    <name evidence="2" type="ORF">Asi03nite_17120</name>
</gene>